<evidence type="ECO:0000313" key="3">
    <source>
        <dbReference type="Proteomes" id="UP001430193"/>
    </source>
</evidence>
<dbReference type="EMBL" id="JADIKF010000038">
    <property type="protein sequence ID" value="MBM7129727.1"/>
    <property type="molecule type" value="Genomic_DNA"/>
</dbReference>
<gene>
    <name evidence="2" type="ORF">ISS99_09335</name>
</gene>
<reference evidence="2" key="1">
    <citation type="submission" date="2020-10" db="EMBL/GenBank/DDBJ databases">
        <title>Phylogeny of dyella-like bacteria.</title>
        <authorList>
            <person name="Fu J."/>
        </authorList>
    </citation>
    <scope>NUCLEOTIDE SEQUENCE</scope>
    <source>
        <strain evidence="2">DHON07</strain>
    </source>
</reference>
<proteinExistence type="predicted"/>
<accession>A0ABS2KEX2</accession>
<keyword evidence="3" id="KW-1185">Reference proteome</keyword>
<evidence type="ECO:0000313" key="2">
    <source>
        <dbReference type="EMBL" id="MBM7129727.1"/>
    </source>
</evidence>
<evidence type="ECO:0000256" key="1">
    <source>
        <dbReference type="ARBA" id="ARBA00022649"/>
    </source>
</evidence>
<dbReference type="InterPro" id="IPR035093">
    <property type="entry name" value="RelE/ParE_toxin_dom_sf"/>
</dbReference>
<name>A0ABS2KEX2_9GAMM</name>
<dbReference type="Gene3D" id="3.30.2310.20">
    <property type="entry name" value="RelE-like"/>
    <property type="match status" value="1"/>
</dbReference>
<dbReference type="RefSeq" id="WP_204631337.1">
    <property type="nucleotide sequence ID" value="NZ_BSOC01000003.1"/>
</dbReference>
<sequence length="99" mass="11473">MIYQIRYTEAARLDLIRLYQFLLQKDATAARRALDAIRKAVGVLESFPYTCRKADAGHPFLRELLISFGSSGYVALFKIDEENVVTIIALRHQREDDYY</sequence>
<dbReference type="Proteomes" id="UP001430193">
    <property type="component" value="Unassembled WGS sequence"/>
</dbReference>
<dbReference type="InterPro" id="IPR007712">
    <property type="entry name" value="RelE/ParE_toxin"/>
</dbReference>
<comment type="caution">
    <text evidence="2">The sequence shown here is derived from an EMBL/GenBank/DDBJ whole genome shotgun (WGS) entry which is preliminary data.</text>
</comment>
<organism evidence="2 3">
    <name type="scientific">Dyella mobilis</name>
    <dbReference type="NCBI Taxonomy" id="1849582"/>
    <lineage>
        <taxon>Bacteria</taxon>
        <taxon>Pseudomonadati</taxon>
        <taxon>Pseudomonadota</taxon>
        <taxon>Gammaproteobacteria</taxon>
        <taxon>Lysobacterales</taxon>
        <taxon>Rhodanobacteraceae</taxon>
        <taxon>Dyella</taxon>
    </lineage>
</organism>
<keyword evidence="1" id="KW-1277">Toxin-antitoxin system</keyword>
<protein>
    <submittedName>
        <fullName evidence="2">Type II toxin-antitoxin system RelE/ParE family toxin</fullName>
    </submittedName>
</protein>
<dbReference type="Pfam" id="PF05016">
    <property type="entry name" value="ParE_toxin"/>
    <property type="match status" value="1"/>
</dbReference>